<reference evidence="11" key="1">
    <citation type="journal article" date="2020" name="mSystems">
        <title>Genome- and Community-Level Interaction Insights into Carbon Utilization and Element Cycling Functions of Hydrothermarchaeota in Hydrothermal Sediment.</title>
        <authorList>
            <person name="Zhou Z."/>
            <person name="Liu Y."/>
            <person name="Xu W."/>
            <person name="Pan J."/>
            <person name="Luo Z.H."/>
            <person name="Li M."/>
        </authorList>
    </citation>
    <scope>NUCLEOTIDE SEQUENCE [LARGE SCALE GENOMIC DNA]</scope>
    <source>
        <strain evidence="10">SpSt-638</strain>
        <strain evidence="11">SpSt-648</strain>
    </source>
</reference>
<feature type="transmembrane region" description="Helical" evidence="9">
    <location>
        <begin position="31"/>
        <end position="49"/>
    </location>
</feature>
<feature type="transmembrane region" description="Helical" evidence="9">
    <location>
        <begin position="439"/>
        <end position="462"/>
    </location>
</feature>
<dbReference type="Pfam" id="PF02386">
    <property type="entry name" value="TrkH"/>
    <property type="match status" value="2"/>
</dbReference>
<dbReference type="AlphaFoldDB" id="A0A7C4JM02"/>
<comment type="similarity">
    <text evidence="2">Belongs to the TrkH potassium transport family.</text>
</comment>
<feature type="transmembrane region" description="Helical" evidence="9">
    <location>
        <begin position="320"/>
        <end position="342"/>
    </location>
</feature>
<evidence type="ECO:0000256" key="2">
    <source>
        <dbReference type="ARBA" id="ARBA00009137"/>
    </source>
</evidence>
<evidence type="ECO:0000256" key="9">
    <source>
        <dbReference type="SAM" id="Phobius"/>
    </source>
</evidence>
<keyword evidence="7" id="KW-0406">Ion transport</keyword>
<feature type="transmembrane region" description="Helical" evidence="9">
    <location>
        <begin position="7"/>
        <end position="25"/>
    </location>
</feature>
<feature type="transmembrane region" description="Helical" evidence="9">
    <location>
        <begin position="171"/>
        <end position="190"/>
    </location>
</feature>
<name>A0A7C4JM02_STAMA</name>
<feature type="transmembrane region" description="Helical" evidence="9">
    <location>
        <begin position="262"/>
        <end position="281"/>
    </location>
</feature>
<keyword evidence="4" id="KW-1003">Cell membrane</keyword>
<evidence type="ECO:0000256" key="3">
    <source>
        <dbReference type="ARBA" id="ARBA00022448"/>
    </source>
</evidence>
<comment type="subcellular location">
    <subcellularLocation>
        <location evidence="1">Cell membrane</location>
        <topology evidence="1">Multi-pass membrane protein</topology>
    </subcellularLocation>
</comment>
<organism evidence="11">
    <name type="scientific">Staphylothermus marinus</name>
    <dbReference type="NCBI Taxonomy" id="2280"/>
    <lineage>
        <taxon>Archaea</taxon>
        <taxon>Thermoproteota</taxon>
        <taxon>Thermoprotei</taxon>
        <taxon>Desulfurococcales</taxon>
        <taxon>Desulfurococcaceae</taxon>
        <taxon>Staphylothermus</taxon>
    </lineage>
</organism>
<dbReference type="PANTHER" id="PTHR32024:SF2">
    <property type="entry name" value="TRK SYSTEM POTASSIUM UPTAKE PROTEIN TRKG-RELATED"/>
    <property type="match status" value="1"/>
</dbReference>
<dbReference type="GO" id="GO:0008324">
    <property type="term" value="F:monoatomic cation transmembrane transporter activity"/>
    <property type="evidence" value="ECO:0007669"/>
    <property type="project" value="InterPro"/>
</dbReference>
<dbReference type="EMBL" id="DTBP01000018">
    <property type="protein sequence ID" value="HGQ74022.1"/>
    <property type="molecule type" value="Genomic_DNA"/>
</dbReference>
<proteinExistence type="inferred from homology"/>
<keyword evidence="5 9" id="KW-0812">Transmembrane</keyword>
<evidence type="ECO:0000313" key="11">
    <source>
        <dbReference type="EMBL" id="HGQ74022.1"/>
    </source>
</evidence>
<evidence type="ECO:0000256" key="7">
    <source>
        <dbReference type="ARBA" id="ARBA00023065"/>
    </source>
</evidence>
<dbReference type="PANTHER" id="PTHR32024">
    <property type="entry name" value="TRK SYSTEM POTASSIUM UPTAKE PROTEIN TRKG-RELATED"/>
    <property type="match status" value="1"/>
</dbReference>
<feature type="transmembrane region" description="Helical" evidence="9">
    <location>
        <begin position="61"/>
        <end position="82"/>
    </location>
</feature>
<feature type="transmembrane region" description="Helical" evidence="9">
    <location>
        <begin position="130"/>
        <end position="151"/>
    </location>
</feature>
<sequence>MGKAICSLNLIIGLLMLLTFLYDLITGNTKTQAFTITSVILIIIGILSLRIRAKPLGLMSSLVTASLAWIMFSTVSAIPLTITLNISFLDALFESVSGFTGTGLTVLTNLTSIPQTILLWRSVMQWSGELGIVVFAMVLFPFFYSIGAGIYGIERPMKIETSFYRTAWRIFILYSIITIVGFIFFVYTGMNAFEAINHVMTTVATGGMSTYDRGYEVIFERAPQTIVPVLIFMVIGSINFILLDRAFRGDYKAVIKNDEFKIYVSLLLFSSILASLCYMLLEAKSPVESVLYGFFNTISGVTTTGFNLGSMSNLHNITKFILIIGMFIGGMTFATTGGIKAYRFLILVKKIKMSSLSLITTGRFEKYVKINNSIISESEVALTLLFVIIHATAIAIGATIISSYGYDYIDSLFEATSAASCVGLSTGLTGPYSPIGVKITLIVLMLLGKLEYVQLFLIIGFIGGRKILKTIR</sequence>
<gene>
    <name evidence="10" type="ORF">ENU09_03065</name>
    <name evidence="11" type="ORF">ENU20_02975</name>
</gene>
<dbReference type="GO" id="GO:0030001">
    <property type="term" value="P:metal ion transport"/>
    <property type="evidence" value="ECO:0007669"/>
    <property type="project" value="UniProtKB-ARBA"/>
</dbReference>
<evidence type="ECO:0000256" key="1">
    <source>
        <dbReference type="ARBA" id="ARBA00004651"/>
    </source>
</evidence>
<dbReference type="InterPro" id="IPR003445">
    <property type="entry name" value="Cat_transpt"/>
</dbReference>
<dbReference type="EMBL" id="DTBE01000078">
    <property type="protein sequence ID" value="HGQ59676.1"/>
    <property type="molecule type" value="Genomic_DNA"/>
</dbReference>
<accession>A0A7C4JM02</accession>
<evidence type="ECO:0000256" key="4">
    <source>
        <dbReference type="ARBA" id="ARBA00022475"/>
    </source>
</evidence>
<keyword evidence="6 9" id="KW-1133">Transmembrane helix</keyword>
<keyword evidence="3" id="KW-0813">Transport</keyword>
<comment type="caution">
    <text evidence="11">The sequence shown here is derived from an EMBL/GenBank/DDBJ whole genome shotgun (WGS) entry which is preliminary data.</text>
</comment>
<dbReference type="GO" id="GO:0005886">
    <property type="term" value="C:plasma membrane"/>
    <property type="evidence" value="ECO:0007669"/>
    <property type="project" value="UniProtKB-SubCell"/>
</dbReference>
<feature type="transmembrane region" description="Helical" evidence="9">
    <location>
        <begin position="380"/>
        <end position="404"/>
    </location>
</feature>
<evidence type="ECO:0000256" key="6">
    <source>
        <dbReference type="ARBA" id="ARBA00022989"/>
    </source>
</evidence>
<evidence type="ECO:0000256" key="5">
    <source>
        <dbReference type="ARBA" id="ARBA00022692"/>
    </source>
</evidence>
<feature type="transmembrane region" description="Helical" evidence="9">
    <location>
        <begin position="225"/>
        <end position="242"/>
    </location>
</feature>
<evidence type="ECO:0000313" key="10">
    <source>
        <dbReference type="EMBL" id="HGQ59676.1"/>
    </source>
</evidence>
<evidence type="ECO:0000256" key="8">
    <source>
        <dbReference type="ARBA" id="ARBA00023136"/>
    </source>
</evidence>
<keyword evidence="8 9" id="KW-0472">Membrane</keyword>
<protein>
    <submittedName>
        <fullName evidence="11">TrkH family potassium uptake protein</fullName>
    </submittedName>
</protein>